<evidence type="ECO:0000259" key="10">
    <source>
        <dbReference type="PROSITE" id="PS50850"/>
    </source>
</evidence>
<feature type="transmembrane region" description="Helical" evidence="9">
    <location>
        <begin position="188"/>
        <end position="207"/>
    </location>
</feature>
<evidence type="ECO:0000313" key="11">
    <source>
        <dbReference type="EMBL" id="PKW16407.1"/>
    </source>
</evidence>
<protein>
    <submittedName>
        <fullName evidence="11">MHS family proline/betaine transporter-like MFS transporter</fullName>
    </submittedName>
</protein>
<dbReference type="InterPro" id="IPR051084">
    <property type="entry name" value="H+-coupled_symporters"/>
</dbReference>
<name>A0A2N3Y0H1_SACSN</name>
<feature type="transmembrane region" description="Helical" evidence="9">
    <location>
        <begin position="121"/>
        <end position="142"/>
    </location>
</feature>
<comment type="caution">
    <text evidence="11">The sequence shown here is derived from an EMBL/GenBank/DDBJ whole genome shotgun (WGS) entry which is preliminary data.</text>
</comment>
<dbReference type="GO" id="GO:0005886">
    <property type="term" value="C:plasma membrane"/>
    <property type="evidence" value="ECO:0007669"/>
    <property type="project" value="UniProtKB-SubCell"/>
</dbReference>
<evidence type="ECO:0000256" key="3">
    <source>
        <dbReference type="ARBA" id="ARBA00022448"/>
    </source>
</evidence>
<feature type="transmembrane region" description="Helical" evidence="9">
    <location>
        <begin position="56"/>
        <end position="76"/>
    </location>
</feature>
<feature type="transmembrane region" description="Helical" evidence="9">
    <location>
        <begin position="405"/>
        <end position="423"/>
    </location>
</feature>
<keyword evidence="12" id="KW-1185">Reference proteome</keyword>
<evidence type="ECO:0000256" key="8">
    <source>
        <dbReference type="ARBA" id="ARBA00023136"/>
    </source>
</evidence>
<dbReference type="STRING" id="994479.GCA_000194155_07180"/>
<dbReference type="EMBL" id="PJNB01000001">
    <property type="protein sequence ID" value="PKW16407.1"/>
    <property type="molecule type" value="Genomic_DNA"/>
</dbReference>
<keyword evidence="7 9" id="KW-1133">Transmembrane helix</keyword>
<evidence type="ECO:0000256" key="7">
    <source>
        <dbReference type="ARBA" id="ARBA00022989"/>
    </source>
</evidence>
<organism evidence="11 12">
    <name type="scientific">Saccharopolyspora spinosa</name>
    <dbReference type="NCBI Taxonomy" id="60894"/>
    <lineage>
        <taxon>Bacteria</taxon>
        <taxon>Bacillati</taxon>
        <taxon>Actinomycetota</taxon>
        <taxon>Actinomycetes</taxon>
        <taxon>Pseudonocardiales</taxon>
        <taxon>Pseudonocardiaceae</taxon>
        <taxon>Saccharopolyspora</taxon>
    </lineage>
</organism>
<feature type="transmembrane region" description="Helical" evidence="9">
    <location>
        <begin position="334"/>
        <end position="355"/>
    </location>
</feature>
<feature type="transmembrane region" description="Helical" evidence="9">
    <location>
        <begin position="376"/>
        <end position="399"/>
    </location>
</feature>
<dbReference type="GO" id="GO:0015293">
    <property type="term" value="F:symporter activity"/>
    <property type="evidence" value="ECO:0007669"/>
    <property type="project" value="UniProtKB-KW"/>
</dbReference>
<keyword evidence="5 9" id="KW-0812">Transmembrane</keyword>
<dbReference type="InterPro" id="IPR036259">
    <property type="entry name" value="MFS_trans_sf"/>
</dbReference>
<dbReference type="PROSITE" id="PS50850">
    <property type="entry name" value="MFS"/>
    <property type="match status" value="1"/>
</dbReference>
<dbReference type="Proteomes" id="UP000233786">
    <property type="component" value="Unassembled WGS sequence"/>
</dbReference>
<keyword evidence="8 9" id="KW-0472">Membrane</keyword>
<feature type="transmembrane region" description="Helical" evidence="9">
    <location>
        <begin position="244"/>
        <end position="265"/>
    </location>
</feature>
<proteinExistence type="inferred from homology"/>
<dbReference type="RefSeq" id="WP_029536078.1">
    <property type="nucleotide sequence ID" value="NZ_CP061007.1"/>
</dbReference>
<evidence type="ECO:0000256" key="2">
    <source>
        <dbReference type="ARBA" id="ARBA00008240"/>
    </source>
</evidence>
<dbReference type="Gene3D" id="1.20.1250.20">
    <property type="entry name" value="MFS general substrate transporter like domains"/>
    <property type="match status" value="2"/>
</dbReference>
<evidence type="ECO:0000256" key="1">
    <source>
        <dbReference type="ARBA" id="ARBA00004651"/>
    </source>
</evidence>
<comment type="subcellular location">
    <subcellularLocation>
        <location evidence="1">Cell membrane</location>
        <topology evidence="1">Multi-pass membrane protein</topology>
    </subcellularLocation>
</comment>
<keyword evidence="3" id="KW-0813">Transport</keyword>
<feature type="transmembrane region" description="Helical" evidence="9">
    <location>
        <begin position="277"/>
        <end position="298"/>
    </location>
</feature>
<dbReference type="PANTHER" id="PTHR43528:SF1">
    <property type="entry name" value="ALPHA-KETOGLUTARATE PERMEASE"/>
    <property type="match status" value="1"/>
</dbReference>
<evidence type="ECO:0000313" key="12">
    <source>
        <dbReference type="Proteomes" id="UP000233786"/>
    </source>
</evidence>
<dbReference type="InterPro" id="IPR020846">
    <property type="entry name" value="MFS_dom"/>
</dbReference>
<reference evidence="11" key="1">
    <citation type="submission" date="2017-12" db="EMBL/GenBank/DDBJ databases">
        <title>Sequencing the genomes of 1000 Actinobacteria strains.</title>
        <authorList>
            <person name="Klenk H.-P."/>
        </authorList>
    </citation>
    <scope>NUCLEOTIDE SEQUENCE [LARGE SCALE GENOMIC DNA]</scope>
    <source>
        <strain evidence="11">DSM 44228</strain>
    </source>
</reference>
<accession>A0A2N3Y0H1</accession>
<comment type="similarity">
    <text evidence="2">Belongs to the major facilitator superfamily. Metabolite:H+ Symporter (MHS) family (TC 2.A.1.6) family.</text>
</comment>
<dbReference type="OrthoDB" id="8953821at2"/>
<dbReference type="AlphaFoldDB" id="A0A2N3Y0H1"/>
<dbReference type="InterPro" id="IPR005829">
    <property type="entry name" value="Sugar_transporter_CS"/>
</dbReference>
<dbReference type="SUPFAM" id="SSF103473">
    <property type="entry name" value="MFS general substrate transporter"/>
    <property type="match status" value="1"/>
</dbReference>
<feature type="transmembrane region" description="Helical" evidence="9">
    <location>
        <begin position="154"/>
        <end position="176"/>
    </location>
</feature>
<feature type="domain" description="Major facilitator superfamily (MFS) profile" evidence="10">
    <location>
        <begin position="16"/>
        <end position="426"/>
    </location>
</feature>
<evidence type="ECO:0000256" key="4">
    <source>
        <dbReference type="ARBA" id="ARBA00022475"/>
    </source>
</evidence>
<evidence type="ECO:0000256" key="5">
    <source>
        <dbReference type="ARBA" id="ARBA00022692"/>
    </source>
</evidence>
<feature type="transmembrane region" description="Helical" evidence="9">
    <location>
        <begin position="88"/>
        <end position="109"/>
    </location>
</feature>
<keyword evidence="6" id="KW-0769">Symport</keyword>
<dbReference type="PROSITE" id="PS00216">
    <property type="entry name" value="SUGAR_TRANSPORT_1"/>
    <property type="match status" value="1"/>
</dbReference>
<feature type="transmembrane region" description="Helical" evidence="9">
    <location>
        <begin position="310"/>
        <end position="328"/>
    </location>
</feature>
<dbReference type="Pfam" id="PF07690">
    <property type="entry name" value="MFS_1"/>
    <property type="match status" value="1"/>
</dbReference>
<sequence length="432" mass="45657">MTTTTRTTTAPNVRQTAVAGSAGMFIEFYEYGIYGSFAPVISTVFFPKSGGGTGLLLTYGIFAVTFLFRPLGGVILGMIGDRVGRRSALLLSLTIITISTTLIGVVPGYEVLGLAAPVLLLLFRLAQGFSAGGEVAAAVTLVGEHAPTGKRAFCISFVQAASFGALLVGTLLGVVLTGTLSEDALHSWGWRIPFLVALPLGLVGVWIRRKVSEPPAFEQLRQTDELATHPVKDAFRSGDNRRRLLMAAALPLLNSVGYYVLFNYLPTYLSKQLKFGSSASFTITSIGLMALIAAIPVAARLSDKFGRRPVLISSGIIMTVVAYPAYLVMGQGSFALAVLGIVVLAVIFAGHTGVIHTALMELFPTSVRTTSYSIGYNIGLAIFGGGGPLIVTALITSTGDPGVPAYYVILSAVVTTFCTIYLTETYNSRVQD</sequence>
<dbReference type="InterPro" id="IPR011701">
    <property type="entry name" value="MFS"/>
</dbReference>
<evidence type="ECO:0000256" key="6">
    <source>
        <dbReference type="ARBA" id="ARBA00022847"/>
    </source>
</evidence>
<keyword evidence="4" id="KW-1003">Cell membrane</keyword>
<gene>
    <name evidence="11" type="ORF">A8926_4235</name>
</gene>
<dbReference type="PANTHER" id="PTHR43528">
    <property type="entry name" value="ALPHA-KETOGLUTARATE PERMEASE"/>
    <property type="match status" value="1"/>
</dbReference>
<evidence type="ECO:0000256" key="9">
    <source>
        <dbReference type="SAM" id="Phobius"/>
    </source>
</evidence>